<gene>
    <name evidence="3" type="ORF">U0070_023378</name>
</gene>
<dbReference type="Pfam" id="PF00010">
    <property type="entry name" value="HLH"/>
    <property type="match status" value="1"/>
</dbReference>
<organism evidence="3 4">
    <name type="scientific">Myodes glareolus</name>
    <name type="common">Bank vole</name>
    <name type="synonym">Clethrionomys glareolus</name>
    <dbReference type="NCBI Taxonomy" id="447135"/>
    <lineage>
        <taxon>Eukaryota</taxon>
        <taxon>Metazoa</taxon>
        <taxon>Chordata</taxon>
        <taxon>Craniata</taxon>
        <taxon>Vertebrata</taxon>
        <taxon>Euteleostomi</taxon>
        <taxon>Mammalia</taxon>
        <taxon>Eutheria</taxon>
        <taxon>Euarchontoglires</taxon>
        <taxon>Glires</taxon>
        <taxon>Rodentia</taxon>
        <taxon>Myomorpha</taxon>
        <taxon>Muroidea</taxon>
        <taxon>Cricetidae</taxon>
        <taxon>Arvicolinae</taxon>
        <taxon>Myodes</taxon>
    </lineage>
</organism>
<dbReference type="InterPro" id="IPR050283">
    <property type="entry name" value="E-box_TF_Regulators"/>
</dbReference>
<dbReference type="InterPro" id="IPR011598">
    <property type="entry name" value="bHLH_dom"/>
</dbReference>
<evidence type="ECO:0000313" key="3">
    <source>
        <dbReference type="EMBL" id="KAK7808377.1"/>
    </source>
</evidence>
<dbReference type="GO" id="GO:0032502">
    <property type="term" value="P:developmental process"/>
    <property type="evidence" value="ECO:0007669"/>
    <property type="project" value="TreeGrafter"/>
</dbReference>
<keyword evidence="4" id="KW-1185">Reference proteome</keyword>
<feature type="compositionally biased region" description="Low complexity" evidence="1">
    <location>
        <begin position="145"/>
        <end position="154"/>
    </location>
</feature>
<dbReference type="PANTHER" id="PTHR23349:SF58">
    <property type="entry name" value="TRANSCRIPTION FACTOR 23"/>
    <property type="match status" value="1"/>
</dbReference>
<dbReference type="GO" id="GO:0000981">
    <property type="term" value="F:DNA-binding transcription factor activity, RNA polymerase II-specific"/>
    <property type="evidence" value="ECO:0007669"/>
    <property type="project" value="TreeGrafter"/>
</dbReference>
<name>A0AAW0I1M3_MYOGA</name>
<evidence type="ECO:0000259" key="2">
    <source>
        <dbReference type="Pfam" id="PF00010"/>
    </source>
</evidence>
<dbReference type="PANTHER" id="PTHR23349">
    <property type="entry name" value="BASIC HELIX-LOOP-HELIX TRANSCRIPTION FACTOR, TWIST"/>
    <property type="match status" value="1"/>
</dbReference>
<dbReference type="SUPFAM" id="SSF47459">
    <property type="entry name" value="HLH, helix-loop-helix DNA-binding domain"/>
    <property type="match status" value="1"/>
</dbReference>
<feature type="region of interest" description="Disordered" evidence="1">
    <location>
        <begin position="1"/>
        <end position="75"/>
    </location>
</feature>
<accession>A0AAW0I1M3</accession>
<evidence type="ECO:0000313" key="4">
    <source>
        <dbReference type="Proteomes" id="UP001488838"/>
    </source>
</evidence>
<dbReference type="EMBL" id="JBBHLL010000241">
    <property type="protein sequence ID" value="KAK7808377.1"/>
    <property type="molecule type" value="Genomic_DNA"/>
</dbReference>
<dbReference type="GO" id="GO:0046983">
    <property type="term" value="F:protein dimerization activity"/>
    <property type="evidence" value="ECO:0007669"/>
    <property type="project" value="InterPro"/>
</dbReference>
<dbReference type="GO" id="GO:0000977">
    <property type="term" value="F:RNA polymerase II transcription regulatory region sequence-specific DNA binding"/>
    <property type="evidence" value="ECO:0007669"/>
    <property type="project" value="TreeGrafter"/>
</dbReference>
<comment type="caution">
    <text evidence="3">The sequence shown here is derived from an EMBL/GenBank/DDBJ whole genome shotgun (WGS) entry which is preliminary data.</text>
</comment>
<evidence type="ECO:0000256" key="1">
    <source>
        <dbReference type="SAM" id="MobiDB-lite"/>
    </source>
</evidence>
<dbReference type="Proteomes" id="UP001488838">
    <property type="component" value="Unassembled WGS sequence"/>
</dbReference>
<dbReference type="AlphaFoldDB" id="A0AAW0I1M3"/>
<protein>
    <recommendedName>
        <fullName evidence="2">BHLH domain-containing protein</fullName>
    </recommendedName>
</protein>
<dbReference type="InterPro" id="IPR036638">
    <property type="entry name" value="HLH_DNA-bd_sf"/>
</dbReference>
<dbReference type="Gene3D" id="4.10.280.10">
    <property type="entry name" value="Helix-loop-helix DNA-binding domain"/>
    <property type="match status" value="1"/>
</dbReference>
<sequence>MSQEASGAPAMPRTAHGQTKAKARLLLGADRKRSRLSKTRQDLWDSTSWSNHRLSRATSAPRGTRAKGAAHGKAALPAVPPDTKLSKLDVLVLATSYIAHLTRTLGHELPGPAWPPFLRGLRYLHPLKKWPMRSRLYAGGLGSSSLNSTTATAASQRTRDEEVGSQVSVAADVLVADPVSPALGNK</sequence>
<reference evidence="3 4" key="1">
    <citation type="journal article" date="2023" name="bioRxiv">
        <title>Conserved and derived expression patterns and positive selection on dental genes reveal complex evolutionary context of ever-growing rodent molars.</title>
        <authorList>
            <person name="Calamari Z.T."/>
            <person name="Song A."/>
            <person name="Cohen E."/>
            <person name="Akter M."/>
            <person name="Roy R.D."/>
            <person name="Hallikas O."/>
            <person name="Christensen M.M."/>
            <person name="Li P."/>
            <person name="Marangoni P."/>
            <person name="Jernvall J."/>
            <person name="Klein O.D."/>
        </authorList>
    </citation>
    <scope>NUCLEOTIDE SEQUENCE [LARGE SCALE GENOMIC DNA]</scope>
    <source>
        <strain evidence="3">V071</strain>
    </source>
</reference>
<proteinExistence type="predicted"/>
<feature type="domain" description="BHLH" evidence="2">
    <location>
        <begin position="74"/>
        <end position="102"/>
    </location>
</feature>
<feature type="region of interest" description="Disordered" evidence="1">
    <location>
        <begin position="145"/>
        <end position="164"/>
    </location>
</feature>
<feature type="compositionally biased region" description="Polar residues" evidence="1">
    <location>
        <begin position="44"/>
        <end position="58"/>
    </location>
</feature>